<feature type="transmembrane region" description="Helical" evidence="1">
    <location>
        <begin position="322"/>
        <end position="343"/>
    </location>
</feature>
<dbReference type="EMBL" id="HBIM01004076">
    <property type="protein sequence ID" value="CAE0405469.1"/>
    <property type="molecule type" value="Transcribed_RNA"/>
</dbReference>
<sequence>MLLVEDAFIATRETSQNNGGDSTRDCPPLVASRDRQVMVLCGRAGLSGFRIMDNRTSYTCSNDNREIVCRGTIDSRVEVATCSQPSIPSCAKYHLYHDYKNTSTNGPCWWDDVSNLREAAYCNHDEGTFACFDEKLGEWCEGSVEGTPPPTPDPTLPTNLEYTCPPETVYSFSEASYYCLAQSNLYVYQVLENYYCNWNGILVCQGQVSKPRFRPADCSATIASCDTQEMQFAVCDDLSTIPLQKECDDRKSMTFECFDRTMNQYCVGRVDNSSISTTTAIRMRDGDNPGYNGEEDDQPLSLCHGAGHNNATIRKTGDMRNALPVAVMLVLFFQIIVGLIVVWRRGKQFKHYQQSYEPVATVPNIDKNDVELSNYYL</sequence>
<keyword evidence="1" id="KW-0812">Transmembrane</keyword>
<reference evidence="2" key="1">
    <citation type="submission" date="2021-01" db="EMBL/GenBank/DDBJ databases">
        <authorList>
            <person name="Corre E."/>
            <person name="Pelletier E."/>
            <person name="Niang G."/>
            <person name="Scheremetjew M."/>
            <person name="Finn R."/>
            <person name="Kale V."/>
            <person name="Holt S."/>
            <person name="Cochrane G."/>
            <person name="Meng A."/>
            <person name="Brown T."/>
            <person name="Cohen L."/>
        </authorList>
    </citation>
    <scope>NUCLEOTIDE SEQUENCE</scope>
    <source>
        <strain evidence="2">CCMP127</strain>
    </source>
</reference>
<keyword evidence="1" id="KW-1133">Transmembrane helix</keyword>
<organism evidence="2">
    <name type="scientific">Amphora coffeiformis</name>
    <dbReference type="NCBI Taxonomy" id="265554"/>
    <lineage>
        <taxon>Eukaryota</taxon>
        <taxon>Sar</taxon>
        <taxon>Stramenopiles</taxon>
        <taxon>Ochrophyta</taxon>
        <taxon>Bacillariophyta</taxon>
        <taxon>Bacillariophyceae</taxon>
        <taxon>Bacillariophycidae</taxon>
        <taxon>Thalassiophysales</taxon>
        <taxon>Catenulaceae</taxon>
        <taxon>Amphora</taxon>
    </lineage>
</organism>
<gene>
    <name evidence="2" type="ORF">ACOF00016_LOCUS3490</name>
</gene>
<accession>A0A7S3KYZ8</accession>
<evidence type="ECO:0000256" key="1">
    <source>
        <dbReference type="SAM" id="Phobius"/>
    </source>
</evidence>
<dbReference type="AlphaFoldDB" id="A0A7S3KYZ8"/>
<proteinExistence type="predicted"/>
<name>A0A7S3KYZ8_9STRA</name>
<keyword evidence="1" id="KW-0472">Membrane</keyword>
<protein>
    <submittedName>
        <fullName evidence="2">Uncharacterized protein</fullName>
    </submittedName>
</protein>
<evidence type="ECO:0000313" key="2">
    <source>
        <dbReference type="EMBL" id="CAE0405469.1"/>
    </source>
</evidence>